<evidence type="ECO:0000313" key="4">
    <source>
        <dbReference type="EMBL" id="MDG5753789.1"/>
    </source>
</evidence>
<feature type="signal peptide" evidence="2">
    <location>
        <begin position="1"/>
        <end position="19"/>
    </location>
</feature>
<dbReference type="Proteomes" id="UP001218246">
    <property type="component" value="Unassembled WGS sequence"/>
</dbReference>
<gene>
    <name evidence="4" type="ORF">P6P90_07360</name>
</gene>
<dbReference type="InterPro" id="IPR014044">
    <property type="entry name" value="CAP_dom"/>
</dbReference>
<feature type="compositionally biased region" description="Pro residues" evidence="1">
    <location>
        <begin position="83"/>
        <end position="137"/>
    </location>
</feature>
<proteinExistence type="predicted"/>
<feature type="domain" description="SCP" evidence="3">
    <location>
        <begin position="151"/>
        <end position="262"/>
    </location>
</feature>
<comment type="caution">
    <text evidence="4">The sequence shown here is derived from an EMBL/GenBank/DDBJ whole genome shotgun (WGS) entry which is preliminary data.</text>
</comment>
<dbReference type="InterPro" id="IPR014258">
    <property type="entry name" value="CAP_domain_YkwD-like"/>
</dbReference>
<keyword evidence="5" id="KW-1185">Reference proteome</keyword>
<dbReference type="RefSeq" id="WP_278018326.1">
    <property type="nucleotide sequence ID" value="NZ_JARRRY010000009.1"/>
</dbReference>
<dbReference type="Gene3D" id="3.40.33.10">
    <property type="entry name" value="CAP"/>
    <property type="match status" value="1"/>
</dbReference>
<organism evidence="4 5">
    <name type="scientific">Ectobacillus antri</name>
    <dbReference type="NCBI Taxonomy" id="2486280"/>
    <lineage>
        <taxon>Bacteria</taxon>
        <taxon>Bacillati</taxon>
        <taxon>Bacillota</taxon>
        <taxon>Bacilli</taxon>
        <taxon>Bacillales</taxon>
        <taxon>Bacillaceae</taxon>
        <taxon>Ectobacillus</taxon>
    </lineage>
</organism>
<dbReference type="PANTHER" id="PTHR31157">
    <property type="entry name" value="SCP DOMAIN-CONTAINING PROTEIN"/>
    <property type="match status" value="1"/>
</dbReference>
<evidence type="ECO:0000256" key="1">
    <source>
        <dbReference type="SAM" id="MobiDB-lite"/>
    </source>
</evidence>
<dbReference type="NCBIfam" id="TIGR02909">
    <property type="entry name" value="spore_YkwD"/>
    <property type="match status" value="1"/>
</dbReference>
<name>A0ABT6H3I5_9BACI</name>
<evidence type="ECO:0000313" key="5">
    <source>
        <dbReference type="Proteomes" id="UP001218246"/>
    </source>
</evidence>
<dbReference type="PANTHER" id="PTHR31157:SF1">
    <property type="entry name" value="SCP DOMAIN-CONTAINING PROTEIN"/>
    <property type="match status" value="1"/>
</dbReference>
<dbReference type="EMBL" id="JARULN010000004">
    <property type="protein sequence ID" value="MDG5753789.1"/>
    <property type="molecule type" value="Genomic_DNA"/>
</dbReference>
<protein>
    <submittedName>
        <fullName evidence="4">CAP domain-containing protein</fullName>
    </submittedName>
</protein>
<evidence type="ECO:0000259" key="3">
    <source>
        <dbReference type="Pfam" id="PF00188"/>
    </source>
</evidence>
<keyword evidence="2" id="KW-0732">Signal</keyword>
<accession>A0ABT6H3I5</accession>
<dbReference type="InterPro" id="IPR035940">
    <property type="entry name" value="CAP_sf"/>
</dbReference>
<sequence>MKKTLLLSVAAATAFTFGAGGNAAKAETAQQTTKVTYASPFAFLYQPMNQQELQNFFTSFLNKSFTWKEIKPVDCFTVGQPAPAQPTPNPAPAPAPTPQPAPQPAPAPKPEPTPAPAPKPQPAPQPAPAPKPEPAPAPATGLSQYEQRVVELTNVERAKNGLPALKADTALSKVAKAKSQDMYNKNYFSHTSPTYGSPFDMMKQFGISYRTAGENIAMGQRTPEEVVKAWMDSPGHRANILNNTYTHIGVGYVEGKNVWTQMFISK</sequence>
<dbReference type="CDD" id="cd05379">
    <property type="entry name" value="CAP_bacterial"/>
    <property type="match status" value="1"/>
</dbReference>
<reference evidence="4 5" key="1">
    <citation type="submission" date="2023-04" db="EMBL/GenBank/DDBJ databases">
        <title>Ectobacillus antri isolated from activated sludge.</title>
        <authorList>
            <person name="Yan P."/>
            <person name="Liu X."/>
        </authorList>
    </citation>
    <scope>NUCLEOTIDE SEQUENCE [LARGE SCALE GENOMIC DNA]</scope>
    <source>
        <strain evidence="4 5">C18H</strain>
    </source>
</reference>
<evidence type="ECO:0000256" key="2">
    <source>
        <dbReference type="SAM" id="SignalP"/>
    </source>
</evidence>
<dbReference type="SUPFAM" id="SSF55797">
    <property type="entry name" value="PR-1-like"/>
    <property type="match status" value="1"/>
</dbReference>
<feature type="region of interest" description="Disordered" evidence="1">
    <location>
        <begin position="78"/>
        <end position="140"/>
    </location>
</feature>
<feature type="chain" id="PRO_5045722469" evidence="2">
    <location>
        <begin position="20"/>
        <end position="266"/>
    </location>
</feature>
<dbReference type="Pfam" id="PF00188">
    <property type="entry name" value="CAP"/>
    <property type="match status" value="1"/>
</dbReference>